<gene>
    <name evidence="1" type="ORF">CEXT_129951</name>
</gene>
<proteinExistence type="predicted"/>
<dbReference type="Proteomes" id="UP001054945">
    <property type="component" value="Unassembled WGS sequence"/>
</dbReference>
<protein>
    <submittedName>
        <fullName evidence="1">Uncharacterized protein</fullName>
    </submittedName>
</protein>
<dbReference type="AlphaFoldDB" id="A0AAV4QAL5"/>
<keyword evidence="2" id="KW-1185">Reference proteome</keyword>
<name>A0AAV4QAL5_CAEEX</name>
<evidence type="ECO:0000313" key="2">
    <source>
        <dbReference type="Proteomes" id="UP001054945"/>
    </source>
</evidence>
<dbReference type="EMBL" id="BPLR01005820">
    <property type="protein sequence ID" value="GIY05252.1"/>
    <property type="molecule type" value="Genomic_DNA"/>
</dbReference>
<organism evidence="1 2">
    <name type="scientific">Caerostris extrusa</name>
    <name type="common">Bark spider</name>
    <name type="synonym">Caerostris bankana</name>
    <dbReference type="NCBI Taxonomy" id="172846"/>
    <lineage>
        <taxon>Eukaryota</taxon>
        <taxon>Metazoa</taxon>
        <taxon>Ecdysozoa</taxon>
        <taxon>Arthropoda</taxon>
        <taxon>Chelicerata</taxon>
        <taxon>Arachnida</taxon>
        <taxon>Araneae</taxon>
        <taxon>Araneomorphae</taxon>
        <taxon>Entelegynae</taxon>
        <taxon>Araneoidea</taxon>
        <taxon>Araneidae</taxon>
        <taxon>Caerostris</taxon>
    </lineage>
</organism>
<comment type="caution">
    <text evidence="1">The sequence shown here is derived from an EMBL/GenBank/DDBJ whole genome shotgun (WGS) entry which is preliminary data.</text>
</comment>
<evidence type="ECO:0000313" key="1">
    <source>
        <dbReference type="EMBL" id="GIY05252.1"/>
    </source>
</evidence>
<accession>A0AAV4QAL5</accession>
<sequence length="123" mass="13511">MTLALSDQVMLTKAPGEKMGIPLKTNIGKQGGDKECFLKEEDTAAVEDKKAQRVKDAVREHKVLMEASFCVYTASCGLNFGVMSSWNETLKQVSGVTHGKCHRYFRYCGNGSGEKPNVYDVDG</sequence>
<reference evidence="1 2" key="1">
    <citation type="submission" date="2021-06" db="EMBL/GenBank/DDBJ databases">
        <title>Caerostris extrusa draft genome.</title>
        <authorList>
            <person name="Kono N."/>
            <person name="Arakawa K."/>
        </authorList>
    </citation>
    <scope>NUCLEOTIDE SEQUENCE [LARGE SCALE GENOMIC DNA]</scope>
</reference>